<accession>A0A059FGR3</accession>
<dbReference type="Proteomes" id="UP000024816">
    <property type="component" value="Unassembled WGS sequence"/>
</dbReference>
<gene>
    <name evidence="2" type="ORF">HJA_05727</name>
</gene>
<dbReference type="OrthoDB" id="7876422at2"/>
<dbReference type="STRING" id="1280952.HJA_05727"/>
<evidence type="ECO:0000313" key="2">
    <source>
        <dbReference type="EMBL" id="KCZ89726.1"/>
    </source>
</evidence>
<feature type="region of interest" description="Disordered" evidence="1">
    <location>
        <begin position="68"/>
        <end position="89"/>
    </location>
</feature>
<reference evidence="2 3" key="1">
    <citation type="journal article" date="2014" name="Antonie Van Leeuwenhoek">
        <title>Hyphomonas beringensis sp. nov. and Hyphomonas chukchiensis sp. nov., isolated from surface seawater of the Bering Sea and Chukchi Sea.</title>
        <authorList>
            <person name="Li C."/>
            <person name="Lai Q."/>
            <person name="Li G."/>
            <person name="Dong C."/>
            <person name="Wang J."/>
            <person name="Liao Y."/>
            <person name="Shao Z."/>
        </authorList>
    </citation>
    <scope>NUCLEOTIDE SEQUENCE [LARGE SCALE GENOMIC DNA]</scope>
    <source>
        <strain evidence="2 3">VP2</strain>
    </source>
</reference>
<dbReference type="eggNOG" id="ENOG5033CHS">
    <property type="taxonomic scope" value="Bacteria"/>
</dbReference>
<evidence type="ECO:0000313" key="3">
    <source>
        <dbReference type="Proteomes" id="UP000024816"/>
    </source>
</evidence>
<name>A0A059FGR3_9PROT</name>
<keyword evidence="3" id="KW-1185">Reference proteome</keyword>
<proteinExistence type="predicted"/>
<organism evidence="2 3">
    <name type="scientific">Hyphomonas jannaschiana VP2</name>
    <dbReference type="NCBI Taxonomy" id="1280952"/>
    <lineage>
        <taxon>Bacteria</taxon>
        <taxon>Pseudomonadati</taxon>
        <taxon>Pseudomonadota</taxon>
        <taxon>Alphaproteobacteria</taxon>
        <taxon>Hyphomonadales</taxon>
        <taxon>Hyphomonadaceae</taxon>
        <taxon>Hyphomonas</taxon>
    </lineage>
</organism>
<dbReference type="RefSeq" id="WP_035579388.1">
    <property type="nucleotide sequence ID" value="NZ_ARYJ01000003.1"/>
</dbReference>
<sequence>MHHRQDPPTPYTPTLELNFEAYAPFLESADISEEDKHQLIEMLWSIVVSFVQLGYGLTPVQQVLDARPSASSACGQLPKNHDQSPLPAHNRVEYSHAITENVVTSACADDEEGVSA</sequence>
<comment type="caution">
    <text evidence="2">The sequence shown here is derived from an EMBL/GenBank/DDBJ whole genome shotgun (WGS) entry which is preliminary data.</text>
</comment>
<dbReference type="EMBL" id="ARYJ01000003">
    <property type="protein sequence ID" value="KCZ89726.1"/>
    <property type="molecule type" value="Genomic_DNA"/>
</dbReference>
<evidence type="ECO:0000256" key="1">
    <source>
        <dbReference type="SAM" id="MobiDB-lite"/>
    </source>
</evidence>
<dbReference type="PATRIC" id="fig|1280952.3.peg.1138"/>
<protein>
    <submittedName>
        <fullName evidence="2">Uncharacterized protein</fullName>
    </submittedName>
</protein>
<dbReference type="AlphaFoldDB" id="A0A059FGR3"/>